<evidence type="ECO:0000256" key="1">
    <source>
        <dbReference type="SAM" id="SignalP"/>
    </source>
</evidence>
<reference evidence="2" key="2">
    <citation type="submission" date="2023-06" db="EMBL/GenBank/DDBJ databases">
        <authorList>
            <consortium name="Lawrence Berkeley National Laboratory"/>
            <person name="Mondo S.J."/>
            <person name="Hensen N."/>
            <person name="Bonometti L."/>
            <person name="Westerberg I."/>
            <person name="Brannstrom I.O."/>
            <person name="Guillou S."/>
            <person name="Cros-Aarteil S."/>
            <person name="Calhoun S."/>
            <person name="Haridas S."/>
            <person name="Kuo A."/>
            <person name="Pangilinan J."/>
            <person name="Riley R."/>
            <person name="Labutti K."/>
            <person name="Andreopoulos B."/>
            <person name="Lipzen A."/>
            <person name="Chen C."/>
            <person name="Yanf M."/>
            <person name="Daum C."/>
            <person name="Ng V."/>
            <person name="Clum A."/>
            <person name="Steindorff A."/>
            <person name="Ohm R."/>
            <person name="Martin F."/>
            <person name="Silar P."/>
            <person name="Natvig D."/>
            <person name="Lalanne C."/>
            <person name="Gautier V."/>
            <person name="Ament-Velasquez S.L."/>
            <person name="Kruys A."/>
            <person name="Hutchinson M.I."/>
            <person name="Powell A.J."/>
            <person name="Barry K."/>
            <person name="Miller A.N."/>
            <person name="Grigoriev I.V."/>
            <person name="Debuchy R."/>
            <person name="Gladieux P."/>
            <person name="Thoren M.H."/>
            <person name="Johannesson H."/>
        </authorList>
    </citation>
    <scope>NUCLEOTIDE SEQUENCE</scope>
    <source>
        <strain evidence="2">PSN324</strain>
    </source>
</reference>
<gene>
    <name evidence="2" type="ORF">QBC42DRAFT_61176</name>
</gene>
<keyword evidence="1" id="KW-0732">Signal</keyword>
<protein>
    <submittedName>
        <fullName evidence="2">Uncharacterized protein</fullName>
    </submittedName>
</protein>
<feature type="chain" id="PRO_5043877583" evidence="1">
    <location>
        <begin position="20"/>
        <end position="157"/>
    </location>
</feature>
<organism evidence="2 3">
    <name type="scientific">Cladorrhinum samala</name>
    <dbReference type="NCBI Taxonomy" id="585594"/>
    <lineage>
        <taxon>Eukaryota</taxon>
        <taxon>Fungi</taxon>
        <taxon>Dikarya</taxon>
        <taxon>Ascomycota</taxon>
        <taxon>Pezizomycotina</taxon>
        <taxon>Sordariomycetes</taxon>
        <taxon>Sordariomycetidae</taxon>
        <taxon>Sordariales</taxon>
        <taxon>Podosporaceae</taxon>
        <taxon>Cladorrhinum</taxon>
    </lineage>
</organism>
<keyword evidence="3" id="KW-1185">Reference proteome</keyword>
<feature type="signal peptide" evidence="1">
    <location>
        <begin position="1"/>
        <end position="19"/>
    </location>
</feature>
<sequence length="157" mass="17676">MLINHFLTAIPFLGMQCLANPSPPVFKSRQITDERVHLTDCISQGSQGSVVVYCKNDSVCNRTPAENDICVMRADSLFTWEQRNQGCTFQGTNTRFVWDIEPNARDAEFAEDDVVGSGSNGFHRFNCTKSDNRILFTDNAKRQCKSIYSCFNVSCVN</sequence>
<dbReference type="AlphaFoldDB" id="A0AAV9H821"/>
<comment type="caution">
    <text evidence="2">The sequence shown here is derived from an EMBL/GenBank/DDBJ whole genome shotgun (WGS) entry which is preliminary data.</text>
</comment>
<accession>A0AAV9H821</accession>
<reference evidence="2" key="1">
    <citation type="journal article" date="2023" name="Mol. Phylogenet. Evol.">
        <title>Genome-scale phylogeny and comparative genomics of the fungal order Sordariales.</title>
        <authorList>
            <person name="Hensen N."/>
            <person name="Bonometti L."/>
            <person name="Westerberg I."/>
            <person name="Brannstrom I.O."/>
            <person name="Guillou S."/>
            <person name="Cros-Aarteil S."/>
            <person name="Calhoun S."/>
            <person name="Haridas S."/>
            <person name="Kuo A."/>
            <person name="Mondo S."/>
            <person name="Pangilinan J."/>
            <person name="Riley R."/>
            <person name="LaButti K."/>
            <person name="Andreopoulos B."/>
            <person name="Lipzen A."/>
            <person name="Chen C."/>
            <person name="Yan M."/>
            <person name="Daum C."/>
            <person name="Ng V."/>
            <person name="Clum A."/>
            <person name="Steindorff A."/>
            <person name="Ohm R.A."/>
            <person name="Martin F."/>
            <person name="Silar P."/>
            <person name="Natvig D.O."/>
            <person name="Lalanne C."/>
            <person name="Gautier V."/>
            <person name="Ament-Velasquez S.L."/>
            <person name="Kruys A."/>
            <person name="Hutchinson M.I."/>
            <person name="Powell A.J."/>
            <person name="Barry K."/>
            <person name="Miller A.N."/>
            <person name="Grigoriev I.V."/>
            <person name="Debuchy R."/>
            <person name="Gladieux P."/>
            <person name="Hiltunen Thoren M."/>
            <person name="Johannesson H."/>
        </authorList>
    </citation>
    <scope>NUCLEOTIDE SEQUENCE</scope>
    <source>
        <strain evidence="2">PSN324</strain>
    </source>
</reference>
<dbReference type="EMBL" id="MU865218">
    <property type="protein sequence ID" value="KAK4456449.1"/>
    <property type="molecule type" value="Genomic_DNA"/>
</dbReference>
<proteinExistence type="predicted"/>
<evidence type="ECO:0000313" key="2">
    <source>
        <dbReference type="EMBL" id="KAK4456449.1"/>
    </source>
</evidence>
<dbReference type="Proteomes" id="UP001321749">
    <property type="component" value="Unassembled WGS sequence"/>
</dbReference>
<evidence type="ECO:0000313" key="3">
    <source>
        <dbReference type="Proteomes" id="UP001321749"/>
    </source>
</evidence>
<name>A0AAV9H821_9PEZI</name>